<keyword evidence="7" id="KW-1133">Transmembrane helix</keyword>
<evidence type="ECO:0000256" key="5">
    <source>
        <dbReference type="ARBA" id="ARBA00022729"/>
    </source>
</evidence>
<keyword evidence="5 10" id="KW-0732">Signal</keyword>
<keyword evidence="4" id="KW-0812">Transmembrane</keyword>
<evidence type="ECO:0000256" key="2">
    <source>
        <dbReference type="ARBA" id="ARBA00007695"/>
    </source>
</evidence>
<feature type="signal peptide" evidence="10">
    <location>
        <begin position="1"/>
        <end position="23"/>
    </location>
</feature>
<organism evidence="11">
    <name type="scientific">Picea sitchensis</name>
    <name type="common">Sitka spruce</name>
    <name type="synonym">Pinus sitchensis</name>
    <dbReference type="NCBI Taxonomy" id="3332"/>
    <lineage>
        <taxon>Eukaryota</taxon>
        <taxon>Viridiplantae</taxon>
        <taxon>Streptophyta</taxon>
        <taxon>Embryophyta</taxon>
        <taxon>Tracheophyta</taxon>
        <taxon>Spermatophyta</taxon>
        <taxon>Pinopsida</taxon>
        <taxon>Pinidae</taxon>
        <taxon>Conifers I</taxon>
        <taxon>Pinales</taxon>
        <taxon>Pinaceae</taxon>
        <taxon>Picea</taxon>
    </lineage>
</organism>
<feature type="region of interest" description="Disordered" evidence="9">
    <location>
        <begin position="272"/>
        <end position="299"/>
    </location>
</feature>
<protein>
    <recommendedName>
        <fullName evidence="3">ER membrane protein complex subunit 10</fullName>
    </recommendedName>
</protein>
<evidence type="ECO:0000256" key="4">
    <source>
        <dbReference type="ARBA" id="ARBA00022692"/>
    </source>
</evidence>
<keyword evidence="8" id="KW-0472">Membrane</keyword>
<dbReference type="PANTHER" id="PTHR21397:SF4">
    <property type="entry name" value="ER MEMBRANE PROTEIN COMPLEX SUBUNIT 10"/>
    <property type="match status" value="1"/>
</dbReference>
<proteinExistence type="evidence at transcript level"/>
<evidence type="ECO:0000256" key="1">
    <source>
        <dbReference type="ARBA" id="ARBA00004115"/>
    </source>
</evidence>
<evidence type="ECO:0000256" key="9">
    <source>
        <dbReference type="SAM" id="MobiDB-lite"/>
    </source>
</evidence>
<evidence type="ECO:0000313" key="11">
    <source>
        <dbReference type="EMBL" id="ABR16184.1"/>
    </source>
</evidence>
<dbReference type="AlphaFoldDB" id="B8LKK4"/>
<comment type="subcellular location">
    <subcellularLocation>
        <location evidence="1">Endoplasmic reticulum membrane</location>
        <topology evidence="1">Single-pass type I membrane protein</topology>
    </subcellularLocation>
</comment>
<evidence type="ECO:0000256" key="6">
    <source>
        <dbReference type="ARBA" id="ARBA00022824"/>
    </source>
</evidence>
<evidence type="ECO:0000256" key="8">
    <source>
        <dbReference type="ARBA" id="ARBA00023136"/>
    </source>
</evidence>
<keyword evidence="6" id="KW-0256">Endoplasmic reticulum</keyword>
<evidence type="ECO:0000256" key="10">
    <source>
        <dbReference type="SAM" id="SignalP"/>
    </source>
</evidence>
<dbReference type="EMBL" id="EF676271">
    <property type="protein sequence ID" value="ABR16184.1"/>
    <property type="molecule type" value="mRNA"/>
</dbReference>
<dbReference type="PANTHER" id="PTHR21397">
    <property type="entry name" value="CHROMATIN COMPLEXES SUBUNIT BAP18-RELATED"/>
    <property type="match status" value="1"/>
</dbReference>
<feature type="compositionally biased region" description="Polar residues" evidence="9">
    <location>
        <begin position="279"/>
        <end position="299"/>
    </location>
</feature>
<dbReference type="OMA" id="AKYWMYM"/>
<dbReference type="CDD" id="cd22209">
    <property type="entry name" value="EMC10"/>
    <property type="match status" value="1"/>
</dbReference>
<evidence type="ECO:0000256" key="7">
    <source>
        <dbReference type="ARBA" id="ARBA00022989"/>
    </source>
</evidence>
<feature type="chain" id="PRO_5002877122" description="ER membrane protein complex subunit 10" evidence="10">
    <location>
        <begin position="24"/>
        <end position="299"/>
    </location>
</feature>
<evidence type="ECO:0000256" key="3">
    <source>
        <dbReference type="ARBA" id="ARBA00020105"/>
    </source>
</evidence>
<reference evidence="11" key="1">
    <citation type="submission" date="2007-06" db="EMBL/GenBank/DDBJ databases">
        <title>Full length cDNA sequences from Sitka Spruce (Picea sitchensis).</title>
        <authorList>
            <person name="Ralph S.G."/>
            <person name="Chun H.E."/>
            <person name="Liao N."/>
            <person name="Ali J."/>
            <person name="Reid K."/>
            <person name="Kolosova N."/>
            <person name="Cooper N."/>
            <person name="Cullis C."/>
            <person name="Jancsik S."/>
            <person name="Moore R."/>
            <person name="Mayo M."/>
            <person name="Wagner S."/>
            <person name="Holt R.A."/>
            <person name="Jones S.J.M."/>
            <person name="Marra M.A."/>
            <person name="Ritland C.E."/>
            <person name="Ritland K."/>
            <person name="Bohlmann J."/>
        </authorList>
    </citation>
    <scope>NUCLEOTIDE SEQUENCE</scope>
    <source>
        <tissue evidence="11">Green portion of the leader tissue</tissue>
    </source>
</reference>
<dbReference type="Pfam" id="PF21203">
    <property type="entry name" value="ECM10"/>
    <property type="match status" value="1"/>
</dbReference>
<name>B8LKK4_PICSI</name>
<sequence>MGSSKELLLIVSIFLAIISNSSAFRSDELQDDEEWGLVGGRSAESDISRPPKFPRSSTAGHSDVFSTASDSKLNISLEHAFGYSDFSPAGYLTARLKPSPHGGQTLTKLRLTRNSLTESEQKVFKELLREDDFYRIRVPTNVLTPGKDYVHSSVKARCLARDDLEERFIIHMEGVNVIAITYGSIGECPYPRLLKLPKRWSFSSQTVLKSSEQSSRMPTMTEDILGVENAVEQDEAIKPPERSFWAKYWMYLVPLGLIVMNAVTQAMNMPEEQAAGQASPGQTSMQAPQRISNSGARRR</sequence>
<feature type="region of interest" description="Disordered" evidence="9">
    <location>
        <begin position="40"/>
        <end position="62"/>
    </location>
</feature>
<comment type="similarity">
    <text evidence="2">Belongs to the EMC10 family.</text>
</comment>
<accession>B8LKK4</accession>
<dbReference type="GO" id="GO:0005789">
    <property type="term" value="C:endoplasmic reticulum membrane"/>
    <property type="evidence" value="ECO:0007669"/>
    <property type="project" value="UniProtKB-SubCell"/>
</dbReference>